<dbReference type="InterPro" id="IPR008258">
    <property type="entry name" value="Transglycosylase_SLT_dom_1"/>
</dbReference>
<proteinExistence type="inferred from homology"/>
<dbReference type="AlphaFoldDB" id="A0A9D2KL18"/>
<dbReference type="EMBL" id="DXAN01000007">
    <property type="protein sequence ID" value="HJA08281.1"/>
    <property type="molecule type" value="Genomic_DNA"/>
</dbReference>
<gene>
    <name evidence="3" type="ORF">H9962_03710</name>
</gene>
<dbReference type="GO" id="GO:0008933">
    <property type="term" value="F:peptidoglycan lytic transglycosylase activity"/>
    <property type="evidence" value="ECO:0007669"/>
    <property type="project" value="InterPro"/>
</dbReference>
<name>A0A9D2KL18_9BACT</name>
<reference evidence="3" key="1">
    <citation type="journal article" date="2021" name="PeerJ">
        <title>Extensive microbial diversity within the chicken gut microbiome revealed by metagenomics and culture.</title>
        <authorList>
            <person name="Gilroy R."/>
            <person name="Ravi A."/>
            <person name="Getino M."/>
            <person name="Pursley I."/>
            <person name="Horton D.L."/>
            <person name="Alikhan N.F."/>
            <person name="Baker D."/>
            <person name="Gharbi K."/>
            <person name="Hall N."/>
            <person name="Watson M."/>
            <person name="Adriaenssens E.M."/>
            <person name="Foster-Nyarko E."/>
            <person name="Jarju S."/>
            <person name="Secka A."/>
            <person name="Antonio M."/>
            <person name="Oren A."/>
            <person name="Chaudhuri R.R."/>
            <person name="La Ragione R."/>
            <person name="Hildebrand F."/>
            <person name="Pallen M.J."/>
        </authorList>
    </citation>
    <scope>NUCLEOTIDE SEQUENCE</scope>
    <source>
        <strain evidence="3">CHK186-16707</strain>
    </source>
</reference>
<protein>
    <submittedName>
        <fullName evidence="3">Transglycosylase SLT domain-containing protein</fullName>
    </submittedName>
</protein>
<accession>A0A9D2KL18</accession>
<reference evidence="3" key="2">
    <citation type="submission" date="2021-04" db="EMBL/GenBank/DDBJ databases">
        <authorList>
            <person name="Gilroy R."/>
        </authorList>
    </citation>
    <scope>NUCLEOTIDE SEQUENCE</scope>
    <source>
        <strain evidence="3">CHK186-16707</strain>
    </source>
</reference>
<dbReference type="Gene3D" id="1.10.530.10">
    <property type="match status" value="1"/>
</dbReference>
<dbReference type="InterPro" id="IPR000189">
    <property type="entry name" value="Transglyc_AS"/>
</dbReference>
<evidence type="ECO:0000259" key="2">
    <source>
        <dbReference type="Pfam" id="PF01464"/>
    </source>
</evidence>
<dbReference type="GO" id="GO:0016020">
    <property type="term" value="C:membrane"/>
    <property type="evidence" value="ECO:0007669"/>
    <property type="project" value="InterPro"/>
</dbReference>
<sequence>MNKYLTGTAVALAFMGLGALMAGFVPGPGSRAPEWRGRMVASPTEARLPLSFVVLRPADRMSLSRVPEEPAAALDAASLGDEGTASPLYLDGWTVGIVTEHGPTAASAPRGPAPGTMPPRRPLPSLIAVFGGEPGLTSAVPAGEGEALTPDGMPLRWVRQGPGPGGPVCALPSLPTLELPESVLPVSMSARASRYRETAERYARKFGLDTSLVLAIMQVESGFNPSLISSRDAHGLMQVVPATAGDEVHRWLGRSGLPTASELLNPDNNIRYGTSYLHLLRTRHLEGIRDPQSLEYCVIAAYNGGSGAVLRHFGRTREEAFAAINELSPQEVLTRLTESFPARETRSFVNKVLNTRAMFLAHGGVVASAEAKRVSAPTASVAPSLSESRVEVEKRQRAQLEAMRRWSERAEAPAAAVPRG</sequence>
<organism evidence="3 4">
    <name type="scientific">Candidatus Mailhella merdigallinarum</name>
    <dbReference type="NCBI Taxonomy" id="2838658"/>
    <lineage>
        <taxon>Bacteria</taxon>
        <taxon>Pseudomonadati</taxon>
        <taxon>Thermodesulfobacteriota</taxon>
        <taxon>Desulfovibrionia</taxon>
        <taxon>Desulfovibrionales</taxon>
        <taxon>Desulfovibrionaceae</taxon>
        <taxon>Mailhella</taxon>
    </lineage>
</organism>
<comment type="similarity">
    <text evidence="1">Belongs to the transglycosylase Slt family.</text>
</comment>
<dbReference type="CDD" id="cd16893">
    <property type="entry name" value="LT_MltC_MltE"/>
    <property type="match status" value="1"/>
</dbReference>
<dbReference type="GO" id="GO:0000270">
    <property type="term" value="P:peptidoglycan metabolic process"/>
    <property type="evidence" value="ECO:0007669"/>
    <property type="project" value="InterPro"/>
</dbReference>
<dbReference type="PANTHER" id="PTHR37423">
    <property type="entry name" value="SOLUBLE LYTIC MUREIN TRANSGLYCOSYLASE-RELATED"/>
    <property type="match status" value="1"/>
</dbReference>
<evidence type="ECO:0000313" key="4">
    <source>
        <dbReference type="Proteomes" id="UP000824225"/>
    </source>
</evidence>
<comment type="caution">
    <text evidence="3">The sequence shown here is derived from an EMBL/GenBank/DDBJ whole genome shotgun (WGS) entry which is preliminary data.</text>
</comment>
<evidence type="ECO:0000313" key="3">
    <source>
        <dbReference type="EMBL" id="HJA08281.1"/>
    </source>
</evidence>
<dbReference type="Pfam" id="PF01464">
    <property type="entry name" value="SLT"/>
    <property type="match status" value="1"/>
</dbReference>
<dbReference type="SUPFAM" id="SSF53955">
    <property type="entry name" value="Lysozyme-like"/>
    <property type="match status" value="1"/>
</dbReference>
<dbReference type="PROSITE" id="PS00922">
    <property type="entry name" value="TRANSGLYCOSYLASE"/>
    <property type="match status" value="1"/>
</dbReference>
<dbReference type="PANTHER" id="PTHR37423:SF2">
    <property type="entry name" value="MEMBRANE-BOUND LYTIC MUREIN TRANSGLYCOSYLASE C"/>
    <property type="match status" value="1"/>
</dbReference>
<dbReference type="Proteomes" id="UP000824225">
    <property type="component" value="Unassembled WGS sequence"/>
</dbReference>
<dbReference type="InterPro" id="IPR023346">
    <property type="entry name" value="Lysozyme-like_dom_sf"/>
</dbReference>
<feature type="domain" description="Transglycosylase SLT" evidence="2">
    <location>
        <begin position="199"/>
        <end position="322"/>
    </location>
</feature>
<evidence type="ECO:0000256" key="1">
    <source>
        <dbReference type="ARBA" id="ARBA00007734"/>
    </source>
</evidence>